<keyword evidence="1" id="KW-0812">Transmembrane</keyword>
<proteinExistence type="predicted"/>
<accession>A0A9D2LBJ7</accession>
<evidence type="ECO:0008006" key="4">
    <source>
        <dbReference type="Google" id="ProtNLM"/>
    </source>
</evidence>
<reference evidence="2" key="2">
    <citation type="submission" date="2021-04" db="EMBL/GenBank/DDBJ databases">
        <authorList>
            <person name="Gilroy R."/>
        </authorList>
    </citation>
    <scope>NUCLEOTIDE SEQUENCE</scope>
    <source>
        <strain evidence="2">ChiHjej13B12-24818</strain>
    </source>
</reference>
<feature type="transmembrane region" description="Helical" evidence="1">
    <location>
        <begin position="153"/>
        <end position="173"/>
    </location>
</feature>
<gene>
    <name evidence="2" type="ORF">H9786_02995</name>
</gene>
<evidence type="ECO:0000256" key="1">
    <source>
        <dbReference type="SAM" id="Phobius"/>
    </source>
</evidence>
<feature type="transmembrane region" description="Helical" evidence="1">
    <location>
        <begin position="97"/>
        <end position="118"/>
    </location>
</feature>
<keyword evidence="1" id="KW-1133">Transmembrane helix</keyword>
<dbReference type="EMBL" id="DWZH01000022">
    <property type="protein sequence ID" value="HJB09491.1"/>
    <property type="molecule type" value="Genomic_DNA"/>
</dbReference>
<evidence type="ECO:0000313" key="3">
    <source>
        <dbReference type="Proteomes" id="UP000823823"/>
    </source>
</evidence>
<keyword evidence="1" id="KW-0472">Membrane</keyword>
<feature type="transmembrane region" description="Helical" evidence="1">
    <location>
        <begin position="70"/>
        <end position="90"/>
    </location>
</feature>
<reference evidence="2" key="1">
    <citation type="journal article" date="2021" name="PeerJ">
        <title>Extensive microbial diversity within the chicken gut microbiome revealed by metagenomics and culture.</title>
        <authorList>
            <person name="Gilroy R."/>
            <person name="Ravi A."/>
            <person name="Getino M."/>
            <person name="Pursley I."/>
            <person name="Horton D.L."/>
            <person name="Alikhan N.F."/>
            <person name="Baker D."/>
            <person name="Gharbi K."/>
            <person name="Hall N."/>
            <person name="Watson M."/>
            <person name="Adriaenssens E.M."/>
            <person name="Foster-Nyarko E."/>
            <person name="Jarju S."/>
            <person name="Secka A."/>
            <person name="Antonio M."/>
            <person name="Oren A."/>
            <person name="Chaudhuri R.R."/>
            <person name="La Ragione R."/>
            <person name="Hildebrand F."/>
            <person name="Pallen M.J."/>
        </authorList>
    </citation>
    <scope>NUCLEOTIDE SEQUENCE</scope>
    <source>
        <strain evidence="2">ChiHjej13B12-24818</strain>
    </source>
</reference>
<comment type="caution">
    <text evidence="2">The sequence shown here is derived from an EMBL/GenBank/DDBJ whole genome shotgun (WGS) entry which is preliminary data.</text>
</comment>
<protein>
    <recommendedName>
        <fullName evidence="4">DUF1772 domain-containing protein</fullName>
    </recommendedName>
</protein>
<feature type="transmembrane region" description="Helical" evidence="1">
    <location>
        <begin position="21"/>
        <end position="44"/>
    </location>
</feature>
<organism evidence="2 3">
    <name type="scientific">Candidatus Brachybacterium merdavium</name>
    <dbReference type="NCBI Taxonomy" id="2838513"/>
    <lineage>
        <taxon>Bacteria</taxon>
        <taxon>Bacillati</taxon>
        <taxon>Actinomycetota</taxon>
        <taxon>Actinomycetes</taxon>
        <taxon>Micrococcales</taxon>
        <taxon>Dermabacteraceae</taxon>
        <taxon>Brachybacterium</taxon>
    </lineage>
</organism>
<dbReference type="AlphaFoldDB" id="A0A9D2LBJ7"/>
<dbReference type="Proteomes" id="UP000823823">
    <property type="component" value="Unassembled WGS sequence"/>
</dbReference>
<sequence>MAQARELHSPRPRLERLALPVTTGYLWVMMILLGAIVLETFMIYPNIFSDPPQSLDLSMEFLSVRGPSDFFPPLGLLSWVLGTASLLLSAKVRGARVWLLVSVLAIIAEGVISMLYFWPRNEIMFVEGLTVHSAEHLRQVAAEFATFHWMSRMGLNTVSAIGAFVGFCVLYGGRVVRVTSRGA</sequence>
<evidence type="ECO:0000313" key="2">
    <source>
        <dbReference type="EMBL" id="HJB09491.1"/>
    </source>
</evidence>
<name>A0A9D2LBJ7_9MICO</name>